<dbReference type="SUPFAM" id="SSF49764">
    <property type="entry name" value="HSP20-like chaperones"/>
    <property type="match status" value="1"/>
</dbReference>
<evidence type="ECO:0000259" key="4">
    <source>
        <dbReference type="PROSITE" id="PS01031"/>
    </source>
</evidence>
<dbReference type="PANTHER" id="PTHR11527">
    <property type="entry name" value="HEAT-SHOCK PROTEIN 20 FAMILY MEMBER"/>
    <property type="match status" value="1"/>
</dbReference>
<dbReference type="InterPro" id="IPR008978">
    <property type="entry name" value="HSP20-like_chaperone"/>
</dbReference>
<evidence type="ECO:0000313" key="6">
    <source>
        <dbReference type="Proteomes" id="UP001174909"/>
    </source>
</evidence>
<organism evidence="5 6">
    <name type="scientific">Geodia barretti</name>
    <name type="common">Barrett's horny sponge</name>
    <dbReference type="NCBI Taxonomy" id="519541"/>
    <lineage>
        <taxon>Eukaryota</taxon>
        <taxon>Metazoa</taxon>
        <taxon>Porifera</taxon>
        <taxon>Demospongiae</taxon>
        <taxon>Heteroscleromorpha</taxon>
        <taxon>Tetractinellida</taxon>
        <taxon>Astrophorina</taxon>
        <taxon>Geodiidae</taxon>
        <taxon>Geodia</taxon>
    </lineage>
</organism>
<proteinExistence type="inferred from homology"/>
<dbReference type="InterPro" id="IPR031107">
    <property type="entry name" value="Small_HSP"/>
</dbReference>
<keyword evidence="6" id="KW-1185">Reference proteome</keyword>
<evidence type="ECO:0000256" key="2">
    <source>
        <dbReference type="PROSITE-ProRule" id="PRU00285"/>
    </source>
</evidence>
<accession>A0AA35TN57</accession>
<reference evidence="5" key="1">
    <citation type="submission" date="2023-03" db="EMBL/GenBank/DDBJ databases">
        <authorList>
            <person name="Steffen K."/>
            <person name="Cardenas P."/>
        </authorList>
    </citation>
    <scope>NUCLEOTIDE SEQUENCE</scope>
</reference>
<dbReference type="Gene3D" id="2.60.40.790">
    <property type="match status" value="1"/>
</dbReference>
<protein>
    <submittedName>
        <fullName evidence="5">Small heat shock protein C4</fullName>
    </submittedName>
</protein>
<dbReference type="InterPro" id="IPR002068">
    <property type="entry name" value="A-crystallin/Hsp20_dom"/>
</dbReference>
<feature type="domain" description="SHSP" evidence="4">
    <location>
        <begin position="1"/>
        <end position="103"/>
    </location>
</feature>
<dbReference type="EMBL" id="CASHTH010003826">
    <property type="protein sequence ID" value="CAI8049971.1"/>
    <property type="molecule type" value="Genomic_DNA"/>
</dbReference>
<evidence type="ECO:0000256" key="1">
    <source>
        <dbReference type="ARBA" id="ARBA00023016"/>
    </source>
</evidence>
<keyword evidence="1 5" id="KW-0346">Stress response</keyword>
<comment type="similarity">
    <text evidence="2 3">Belongs to the small heat shock protein (HSP20) family.</text>
</comment>
<dbReference type="Pfam" id="PF00011">
    <property type="entry name" value="HSP20"/>
    <property type="match status" value="1"/>
</dbReference>
<name>A0AA35TN57_GEOBA</name>
<dbReference type="CDD" id="cd06464">
    <property type="entry name" value="ACD_sHsps-like"/>
    <property type="match status" value="1"/>
</dbReference>
<dbReference type="AlphaFoldDB" id="A0AA35TN57"/>
<comment type="caution">
    <text evidence="5">The sequence shown here is derived from an EMBL/GenBank/DDBJ whole genome shotgun (WGS) entry which is preliminary data.</text>
</comment>
<dbReference type="PROSITE" id="PS01031">
    <property type="entry name" value="SHSP"/>
    <property type="match status" value="1"/>
</dbReference>
<dbReference type="Proteomes" id="UP001174909">
    <property type="component" value="Unassembled WGS sequence"/>
</dbReference>
<evidence type="ECO:0000313" key="5">
    <source>
        <dbReference type="EMBL" id="CAI8049971.1"/>
    </source>
</evidence>
<evidence type="ECO:0000256" key="3">
    <source>
        <dbReference type="RuleBase" id="RU003616"/>
    </source>
</evidence>
<gene>
    <name evidence="5" type="ORF">GBAR_LOCUS27495</name>
</gene>
<sequence>MWWLTVDEFYVRASLPGVAPENIRVSIEDDVLTIRGETASQFESADGAYLMREGRSGSFHRSLRLPDTVDQDRAEPRYEHGVLTVTLPKAEAKRAKEFPVQVIEGPAAIEGS</sequence>